<accession>A0ACB8UWD0</accession>
<comment type="caution">
    <text evidence="1">The sequence shown here is derived from an EMBL/GenBank/DDBJ whole genome shotgun (WGS) entry which is preliminary data.</text>
</comment>
<name>A0ACB8UWD0_9EURO</name>
<protein>
    <submittedName>
        <fullName evidence="1">Uncharacterized protein</fullName>
    </submittedName>
</protein>
<proteinExistence type="predicted"/>
<reference evidence="1" key="1">
    <citation type="journal article" date="2022" name="bioRxiv">
        <title>Population genetic analysis of Ophidiomyces ophidiicola, the causative agent of snake fungal disease, indicates recent introductions to the USA.</title>
        <authorList>
            <person name="Ladner J.T."/>
            <person name="Palmer J.M."/>
            <person name="Ettinger C.L."/>
            <person name="Stajich J.E."/>
            <person name="Farrell T.M."/>
            <person name="Glorioso B.M."/>
            <person name="Lawson B."/>
            <person name="Price S.J."/>
            <person name="Stengle A.G."/>
            <person name="Grear D.A."/>
            <person name="Lorch J.M."/>
        </authorList>
    </citation>
    <scope>NUCLEOTIDE SEQUENCE</scope>
    <source>
        <strain evidence="1">NWHC 24266-5</strain>
    </source>
</reference>
<dbReference type="EMBL" id="JALBCA010000045">
    <property type="protein sequence ID" value="KAI2386725.1"/>
    <property type="molecule type" value="Genomic_DNA"/>
</dbReference>
<gene>
    <name evidence="1" type="ORF">LOY88_003446</name>
</gene>
<evidence type="ECO:0000313" key="1">
    <source>
        <dbReference type="EMBL" id="KAI2386725.1"/>
    </source>
</evidence>
<organism evidence="1">
    <name type="scientific">Ophidiomyces ophidiicola</name>
    <dbReference type="NCBI Taxonomy" id="1387563"/>
    <lineage>
        <taxon>Eukaryota</taxon>
        <taxon>Fungi</taxon>
        <taxon>Dikarya</taxon>
        <taxon>Ascomycota</taxon>
        <taxon>Pezizomycotina</taxon>
        <taxon>Eurotiomycetes</taxon>
        <taxon>Eurotiomycetidae</taxon>
        <taxon>Onygenales</taxon>
        <taxon>Onygenaceae</taxon>
        <taxon>Ophidiomyces</taxon>
    </lineage>
</organism>
<sequence>MANPTVLPVARIVPIMVRSTGATPSAGRNIDAAERRLKARLQKLNCYAAETRGDGNCLFYSLSDQLYGTPKRHDEVRRRLVTHIREHRDAFIHFIDVGPDRARSTRGASRQASRSFSGVGSMPSTDKVRAKFDDMLSRMGQLQEWGGALELQAFCQAYVRDVVVYQADNVQEFTSNLHDVDSGRKTVHIAFHEYQHYSSVRSLDGPREGHPCLPRRLEERAAGSLEVKEVKQEKEDSKAVNVKWQPVAPQTKAYTSIEGHGDTDSAFARLLDGDNSSPSKSSGMPTTDDSENSSTLGASSTGLNPATRALGSSSRSSSRHSTGSKRAADPSDSEDEDPIRPAVRRRRPGRDYKRRILPDVTVGLSVSSGQDIDDVISIRLRVDSEAAIEPPQRRPLTPPEDDDGSDEENSPEATRETSATLAGTSSDDDASSDDGASSDGYEPTDSESE</sequence>